<dbReference type="InterPro" id="IPR036412">
    <property type="entry name" value="HAD-like_sf"/>
</dbReference>
<dbReference type="SFLD" id="SFLDF00045">
    <property type="entry name" value="2-haloacid_dehalogenase"/>
    <property type="match status" value="1"/>
</dbReference>
<comment type="caution">
    <text evidence="3">The sequence shown here is derived from an EMBL/GenBank/DDBJ whole genome shotgun (WGS) entry which is preliminary data.</text>
</comment>
<dbReference type="InterPro" id="IPR023198">
    <property type="entry name" value="PGP-like_dom2"/>
</dbReference>
<evidence type="ECO:0000313" key="3">
    <source>
        <dbReference type="EMBL" id="MDN5210681.1"/>
    </source>
</evidence>
<dbReference type="PANTHER" id="PTHR43316">
    <property type="entry name" value="HYDROLASE, HALOACID DELAHOGENASE-RELATED"/>
    <property type="match status" value="1"/>
</dbReference>
<dbReference type="SUPFAM" id="SSF56784">
    <property type="entry name" value="HAD-like"/>
    <property type="match status" value="1"/>
</dbReference>
<dbReference type="RefSeq" id="WP_346756023.1">
    <property type="nucleotide sequence ID" value="NZ_JAUJEB010000001.1"/>
</dbReference>
<dbReference type="PANTHER" id="PTHR43316:SF3">
    <property type="entry name" value="HALOACID DEHALOGENASE, TYPE II (AFU_ORTHOLOGUE AFUA_2G07750)-RELATED"/>
    <property type="match status" value="1"/>
</dbReference>
<dbReference type="InterPro" id="IPR006439">
    <property type="entry name" value="HAD-SF_hydro_IA"/>
</dbReference>
<dbReference type="Proteomes" id="UP001172083">
    <property type="component" value="Unassembled WGS sequence"/>
</dbReference>
<keyword evidence="4" id="KW-1185">Reference proteome</keyword>
<dbReference type="Gene3D" id="1.10.150.240">
    <property type="entry name" value="Putative phosphatase, domain 2"/>
    <property type="match status" value="1"/>
</dbReference>
<sequence>MKQLKAIVFDAYGTLFNISSLDDRLHHYYGKKSPEIAATWRKKQLEYTWLRTLMEKYEPFSKVTADALQYACRQHVAEFTRDILDDMMLRYQVLSAYPEVVDVLDQLKRKHHLAVLSNADFKMLKSAVDHNQLSHVFDRVISVDVMNKFKPVPSVYQLAISGLEVDKEYIAFVSTNTWDVAGAKSFGFKTIWLNRNNTITENLDFDPDWTITSLQELLS</sequence>
<dbReference type="InterPro" id="IPR051540">
    <property type="entry name" value="S-2-haloacid_dehalogenase"/>
</dbReference>
<dbReference type="NCBIfam" id="TIGR01428">
    <property type="entry name" value="HAD_type_II"/>
    <property type="match status" value="1"/>
</dbReference>
<dbReference type="NCBIfam" id="TIGR01493">
    <property type="entry name" value="HAD-SF-IA-v2"/>
    <property type="match status" value="1"/>
</dbReference>
<accession>A0ABT8L2H7</accession>
<dbReference type="InterPro" id="IPR006328">
    <property type="entry name" value="2-HAD"/>
</dbReference>
<name>A0ABT8L2H7_9BACT</name>
<evidence type="ECO:0000256" key="2">
    <source>
        <dbReference type="ARBA" id="ARBA00022801"/>
    </source>
</evidence>
<protein>
    <submittedName>
        <fullName evidence="3">Haloacid dehalogenase type II</fullName>
    </submittedName>
</protein>
<reference evidence="3" key="1">
    <citation type="submission" date="2023-06" db="EMBL/GenBank/DDBJ databases">
        <title>Genomic of Agaribacillus aureum.</title>
        <authorList>
            <person name="Wang G."/>
        </authorList>
    </citation>
    <scope>NUCLEOTIDE SEQUENCE</scope>
    <source>
        <strain evidence="3">BMA12</strain>
    </source>
</reference>
<dbReference type="SFLD" id="SFLDG01129">
    <property type="entry name" value="C1.5:_HAD__Beta-PGM__Phosphata"/>
    <property type="match status" value="1"/>
</dbReference>
<dbReference type="CDD" id="cd02588">
    <property type="entry name" value="HAD_L2-DEX"/>
    <property type="match status" value="1"/>
</dbReference>
<proteinExistence type="inferred from homology"/>
<dbReference type="InterPro" id="IPR023214">
    <property type="entry name" value="HAD_sf"/>
</dbReference>
<dbReference type="SFLD" id="SFLDG01135">
    <property type="entry name" value="C1.5.6:_HAD__Beta-PGM__Phospha"/>
    <property type="match status" value="1"/>
</dbReference>
<dbReference type="Pfam" id="PF00702">
    <property type="entry name" value="Hydrolase"/>
    <property type="match status" value="1"/>
</dbReference>
<gene>
    <name evidence="3" type="ORF">QQ020_01440</name>
</gene>
<keyword evidence="2" id="KW-0378">Hydrolase</keyword>
<dbReference type="Gene3D" id="3.40.50.1000">
    <property type="entry name" value="HAD superfamily/HAD-like"/>
    <property type="match status" value="1"/>
</dbReference>
<evidence type="ECO:0000256" key="1">
    <source>
        <dbReference type="ARBA" id="ARBA00008106"/>
    </source>
</evidence>
<dbReference type="PRINTS" id="PR00413">
    <property type="entry name" value="HADHALOGNASE"/>
</dbReference>
<dbReference type="SFLD" id="SFLDS00003">
    <property type="entry name" value="Haloacid_Dehalogenase"/>
    <property type="match status" value="1"/>
</dbReference>
<dbReference type="EMBL" id="JAUJEB010000001">
    <property type="protein sequence ID" value="MDN5210681.1"/>
    <property type="molecule type" value="Genomic_DNA"/>
</dbReference>
<comment type="similarity">
    <text evidence="1">Belongs to the HAD-like hydrolase superfamily. S-2-haloalkanoic acid dehalogenase family.</text>
</comment>
<organism evidence="3 4">
    <name type="scientific">Agaribacillus aureus</name>
    <dbReference type="NCBI Taxonomy" id="3051825"/>
    <lineage>
        <taxon>Bacteria</taxon>
        <taxon>Pseudomonadati</taxon>
        <taxon>Bacteroidota</taxon>
        <taxon>Cytophagia</taxon>
        <taxon>Cytophagales</taxon>
        <taxon>Splendidivirgaceae</taxon>
        <taxon>Agaribacillus</taxon>
    </lineage>
</organism>
<evidence type="ECO:0000313" key="4">
    <source>
        <dbReference type="Proteomes" id="UP001172083"/>
    </source>
</evidence>